<evidence type="ECO:0000313" key="2">
    <source>
        <dbReference type="EMBL" id="OAG13967.1"/>
    </source>
</evidence>
<feature type="non-terminal residue" evidence="2">
    <location>
        <position position="80"/>
    </location>
</feature>
<dbReference type="KEGG" id="aalt:CC77DRAFT_902502"/>
<name>A0A177D3W6_ALTAL</name>
<dbReference type="VEuPathDB" id="FungiDB:CC77DRAFT_902502"/>
<gene>
    <name evidence="2" type="ORF">CC77DRAFT_902502</name>
</gene>
<dbReference type="OMA" id="NSERFIW"/>
<dbReference type="InterPro" id="IPR052895">
    <property type="entry name" value="HetReg/Transcr_Mod"/>
</dbReference>
<reference evidence="2 3" key="1">
    <citation type="submission" date="2016-05" db="EMBL/GenBank/DDBJ databases">
        <title>Comparative analysis of secretome profiles of manganese(II)-oxidizing ascomycete fungi.</title>
        <authorList>
            <consortium name="DOE Joint Genome Institute"/>
            <person name="Zeiner C.A."/>
            <person name="Purvine S.O."/>
            <person name="Zink E.M."/>
            <person name="Wu S."/>
            <person name="Pasa-Tolic L."/>
            <person name="Chaput D.L."/>
            <person name="Haridas S."/>
            <person name="Grigoriev I.V."/>
            <person name="Santelli C.M."/>
            <person name="Hansel C.M."/>
        </authorList>
    </citation>
    <scope>NUCLEOTIDE SEQUENCE [LARGE SCALE GENOMIC DNA]</scope>
    <source>
        <strain evidence="2 3">SRC1lrK2f</strain>
    </source>
</reference>
<evidence type="ECO:0000313" key="3">
    <source>
        <dbReference type="Proteomes" id="UP000077248"/>
    </source>
</evidence>
<dbReference type="STRING" id="5599.A0A177D3W6"/>
<dbReference type="RefSeq" id="XP_018379388.1">
    <property type="nucleotide sequence ID" value="XM_018533595.1"/>
</dbReference>
<dbReference type="EMBL" id="KV441504">
    <property type="protein sequence ID" value="OAG13967.1"/>
    <property type="molecule type" value="Genomic_DNA"/>
</dbReference>
<dbReference type="InterPro" id="IPR010730">
    <property type="entry name" value="HET"/>
</dbReference>
<accession>A0A177D3W6</accession>
<dbReference type="Pfam" id="PF06985">
    <property type="entry name" value="HET"/>
    <property type="match status" value="1"/>
</dbReference>
<feature type="domain" description="Heterokaryon incompatibility" evidence="1">
    <location>
        <begin position="1"/>
        <end position="80"/>
    </location>
</feature>
<dbReference type="GeneID" id="29119189"/>
<dbReference type="Proteomes" id="UP000077248">
    <property type="component" value="Unassembled WGS sequence"/>
</dbReference>
<proteinExistence type="predicted"/>
<feature type="non-terminal residue" evidence="2">
    <location>
        <position position="1"/>
    </location>
</feature>
<protein>
    <submittedName>
        <fullName evidence="2">Heterokaryon incompatibility</fullName>
    </submittedName>
</protein>
<evidence type="ECO:0000259" key="1">
    <source>
        <dbReference type="Pfam" id="PF06985"/>
    </source>
</evidence>
<dbReference type="PANTHER" id="PTHR24148:SF64">
    <property type="entry name" value="HETEROKARYON INCOMPATIBILITY DOMAIN-CONTAINING PROTEIN"/>
    <property type="match status" value="1"/>
</dbReference>
<keyword evidence="3" id="KW-1185">Reference proteome</keyword>
<organism evidence="2 3">
    <name type="scientific">Alternaria alternata</name>
    <name type="common">Alternaria rot fungus</name>
    <name type="synonym">Torula alternata</name>
    <dbReference type="NCBI Taxonomy" id="5599"/>
    <lineage>
        <taxon>Eukaryota</taxon>
        <taxon>Fungi</taxon>
        <taxon>Dikarya</taxon>
        <taxon>Ascomycota</taxon>
        <taxon>Pezizomycotina</taxon>
        <taxon>Dothideomycetes</taxon>
        <taxon>Pleosporomycetidae</taxon>
        <taxon>Pleosporales</taxon>
        <taxon>Pleosporineae</taxon>
        <taxon>Pleosporaceae</taxon>
        <taxon>Alternaria</taxon>
        <taxon>Alternaria sect. Alternaria</taxon>
        <taxon>Alternaria alternata complex</taxon>
    </lineage>
</organism>
<dbReference type="PANTHER" id="PTHR24148">
    <property type="entry name" value="ANKYRIN REPEAT DOMAIN-CONTAINING PROTEIN 39 HOMOLOG-RELATED"/>
    <property type="match status" value="1"/>
</dbReference>
<dbReference type="AlphaFoldDB" id="A0A177D3W6"/>
<sequence length="80" mass="9131">YDALSYAWGTASPSAKCICDGNKILLRDNLDSALKYLRKPQDTRYVWIDYLCINQDDLVEKAAQIPWMKNIFSKASTVIV</sequence>